<evidence type="ECO:0000313" key="3">
    <source>
        <dbReference type="Proteomes" id="UP000642553"/>
    </source>
</evidence>
<feature type="coiled-coil region" evidence="1">
    <location>
        <begin position="623"/>
        <end position="650"/>
    </location>
</feature>
<reference evidence="2" key="1">
    <citation type="submission" date="2018-05" db="EMBL/GenBank/DDBJ databases">
        <title>Complete genome sequnece of Akkermansia muciniphila EB-AMDK-40.</title>
        <authorList>
            <person name="Nam Y.-D."/>
            <person name="Chung W.-H."/>
            <person name="Park Y.S."/>
            <person name="Kang J."/>
        </authorList>
    </citation>
    <scope>NUCLEOTIDE SEQUENCE</scope>
    <source>
        <strain evidence="2">EB-AMDK-40</strain>
    </source>
</reference>
<dbReference type="AlphaFoldDB" id="A0AAE6W327"/>
<sequence>MSDVTVTLGADSAEFKQALTEIQKSMDVLVNSTTAKTARLGLAFTGVKDMVSTAFAAIDGAVQKAFDFVAPSAAIQRVEKELTGLTGSAAEAHRILENINEWALTSQYTPTEMFKNAAQLIRGGISESFAPDLVRQLATIAQGDQSKMNALVAAMVKGSGGLKGFTSEIMEAFNAAQVDLLGAVEKTSGLSGEALKEKLKEGIGFDDVAAAIRELAKDGGALKDAEQEVGKSWEGLLKRFENAWGNLQENFGAGLLEPLSALMEQVDSRLVGWGDGAAEWGQKAGDLLFRAADAAIAFGEAVGPALALIADNADHVTTAILGIGAAFLTSRSQMVAAMAQTKGSLTSMSSWVLLAKGSWAGLWNTIRTGAATAAGVVRAAAAGIAASVRAAMIAIKSAIISTGVGLAVVAVGEGIAYIYRQLAGAPAAPAGAEDDHEARTLAGDRVRKGQFLDNEWRAFDEGMKTAKTETDVNAVGDRILNNLRRAEEELEAVAADAGTESEAWKNQAAVVDSLTDLYTVYKSARVEALARIQEQAATEKRLAELAKEREKAEKQAEQNRKKLRELEEAWMKSESDRTYKKQSLRERGEWLDQKARGMGAAPGMDGITARIADLSRQEPTDAIMKQIKALDDLRKKYAELADARKDYEKMESGARQNQHLLAAEIAGLDKRAQKIRDEMALREKTESYKSAGMDEKDAAGMARRDVALDRIQERQKALGEGPGLNDIIKQSGVEVGNGGKSLGMSSSILGATEKQTMTLKEIKEILDRWQPGQIVMAK</sequence>
<keyword evidence="1" id="KW-0175">Coiled coil</keyword>
<dbReference type="EMBL" id="CP029701">
    <property type="protein sequence ID" value="QHV64232.1"/>
    <property type="molecule type" value="Genomic_DNA"/>
</dbReference>
<proteinExistence type="predicted"/>
<evidence type="ECO:0000256" key="1">
    <source>
        <dbReference type="SAM" id="Coils"/>
    </source>
</evidence>
<feature type="coiled-coil region" evidence="1">
    <location>
        <begin position="529"/>
        <end position="569"/>
    </location>
</feature>
<evidence type="ECO:0000313" key="2">
    <source>
        <dbReference type="EMBL" id="QHV64232.1"/>
    </source>
</evidence>
<protein>
    <submittedName>
        <fullName evidence="2">Uncharacterized protein</fullName>
    </submittedName>
</protein>
<dbReference type="RefSeq" id="WP_102721447.1">
    <property type="nucleotide sequence ID" value="NZ_CP029701.1"/>
</dbReference>
<name>A0AAE6W327_9BACT</name>
<accession>A0AAE6W327</accession>
<gene>
    <name evidence="2" type="ORF">DMI76_13065</name>
</gene>
<dbReference type="Proteomes" id="UP000642553">
    <property type="component" value="Chromosome"/>
</dbReference>
<organism evidence="2 3">
    <name type="scientific">Akkermansia massiliensis</name>
    <dbReference type="NCBI Taxonomy" id="2927224"/>
    <lineage>
        <taxon>Bacteria</taxon>
        <taxon>Pseudomonadati</taxon>
        <taxon>Verrucomicrobiota</taxon>
        <taxon>Verrucomicrobiia</taxon>
        <taxon>Verrucomicrobiales</taxon>
        <taxon>Akkermansiaceae</taxon>
        <taxon>Akkermansia</taxon>
    </lineage>
</organism>